<evidence type="ECO:0000313" key="3">
    <source>
        <dbReference type="Proteomes" id="UP001358586"/>
    </source>
</evidence>
<dbReference type="EMBL" id="JARKNE010000003">
    <property type="protein sequence ID" value="KAK5840439.1"/>
    <property type="molecule type" value="Genomic_DNA"/>
</dbReference>
<evidence type="ECO:0000313" key="2">
    <source>
        <dbReference type="EMBL" id="KAK5840439.1"/>
    </source>
</evidence>
<accession>A0ABR0QN69</accession>
<sequence>MENLSVSKVSSGDRTNVGVNTDEDRNTKKVRFKVAGGAPLGNMMVDTIPVREVSWKEMLLGRNGFESGNGMSDGDIVIKDGDILRSSINRIPTIDFSELLRNILVRYMDTTLLSNCWDRT</sequence>
<reference evidence="2 3" key="1">
    <citation type="submission" date="2023-03" db="EMBL/GenBank/DDBJ databases">
        <title>WGS of Gossypium arboreum.</title>
        <authorList>
            <person name="Yu D."/>
        </authorList>
    </citation>
    <scope>NUCLEOTIDE SEQUENCE [LARGE SCALE GENOMIC DNA]</scope>
    <source>
        <tissue evidence="2">Leaf</tissue>
    </source>
</reference>
<protein>
    <submittedName>
        <fullName evidence="2">Uncharacterized protein</fullName>
    </submittedName>
</protein>
<feature type="region of interest" description="Disordered" evidence="1">
    <location>
        <begin position="1"/>
        <end position="24"/>
    </location>
</feature>
<comment type="caution">
    <text evidence="2">The sequence shown here is derived from an EMBL/GenBank/DDBJ whole genome shotgun (WGS) entry which is preliminary data.</text>
</comment>
<proteinExistence type="predicted"/>
<keyword evidence="3" id="KW-1185">Reference proteome</keyword>
<feature type="compositionally biased region" description="Polar residues" evidence="1">
    <location>
        <begin position="1"/>
        <end position="19"/>
    </location>
</feature>
<evidence type="ECO:0000256" key="1">
    <source>
        <dbReference type="SAM" id="MobiDB-lite"/>
    </source>
</evidence>
<gene>
    <name evidence="2" type="ORF">PVK06_009339</name>
</gene>
<name>A0ABR0QN69_GOSAR</name>
<organism evidence="2 3">
    <name type="scientific">Gossypium arboreum</name>
    <name type="common">Tree cotton</name>
    <name type="synonym">Gossypium nanking</name>
    <dbReference type="NCBI Taxonomy" id="29729"/>
    <lineage>
        <taxon>Eukaryota</taxon>
        <taxon>Viridiplantae</taxon>
        <taxon>Streptophyta</taxon>
        <taxon>Embryophyta</taxon>
        <taxon>Tracheophyta</taxon>
        <taxon>Spermatophyta</taxon>
        <taxon>Magnoliopsida</taxon>
        <taxon>eudicotyledons</taxon>
        <taxon>Gunneridae</taxon>
        <taxon>Pentapetalae</taxon>
        <taxon>rosids</taxon>
        <taxon>malvids</taxon>
        <taxon>Malvales</taxon>
        <taxon>Malvaceae</taxon>
        <taxon>Malvoideae</taxon>
        <taxon>Gossypium</taxon>
    </lineage>
</organism>
<dbReference type="Proteomes" id="UP001358586">
    <property type="component" value="Chromosome 3"/>
</dbReference>